<evidence type="ECO:0000256" key="1">
    <source>
        <dbReference type="ARBA" id="ARBA00001973"/>
    </source>
</evidence>
<evidence type="ECO:0000256" key="12">
    <source>
        <dbReference type="ARBA" id="ARBA00023180"/>
    </source>
</evidence>
<feature type="domain" description="Copper type II ascorbate-dependent monooxygenase C-terminal" evidence="15">
    <location>
        <begin position="203"/>
        <end position="348"/>
    </location>
</feature>
<keyword evidence="12" id="KW-0325">Glycoprotein</keyword>
<protein>
    <recommendedName>
        <fullName evidence="4">peptidylglycine monooxygenase</fullName>
        <ecNumber evidence="4">1.14.17.3</ecNumber>
    </recommendedName>
</protein>
<comment type="subcellular location">
    <subcellularLocation>
        <location evidence="2">Secreted</location>
    </subcellularLocation>
</comment>
<evidence type="ECO:0000313" key="17">
    <source>
        <dbReference type="Proteomes" id="UP001054837"/>
    </source>
</evidence>
<comment type="catalytic activity">
    <reaction evidence="13">
        <text>a [peptide]-C-terminal glycine + 2 L-ascorbate + O2 = a [peptide]-C-terminal (2S)-2-hydroxyglycine + 2 monodehydro-L-ascorbate radical + H2O</text>
        <dbReference type="Rhea" id="RHEA:21452"/>
        <dbReference type="Rhea" id="RHEA-COMP:13486"/>
        <dbReference type="Rhea" id="RHEA-COMP:15321"/>
        <dbReference type="ChEBI" id="CHEBI:15377"/>
        <dbReference type="ChEBI" id="CHEBI:15379"/>
        <dbReference type="ChEBI" id="CHEBI:38290"/>
        <dbReference type="ChEBI" id="CHEBI:59513"/>
        <dbReference type="ChEBI" id="CHEBI:137000"/>
        <dbReference type="ChEBI" id="CHEBI:142768"/>
        <dbReference type="EC" id="1.14.17.3"/>
    </reaction>
</comment>
<dbReference type="InterPro" id="IPR014784">
    <property type="entry name" value="Cu2_ascorb_mOase-like_C"/>
</dbReference>
<name>A0AAV4WMM7_9ARAC</name>
<dbReference type="InterPro" id="IPR036939">
    <property type="entry name" value="Cu2_ascorb_mOase_N_sf"/>
</dbReference>
<dbReference type="InterPro" id="IPR024548">
    <property type="entry name" value="Cu2_monoox_C"/>
</dbReference>
<dbReference type="Proteomes" id="UP001054837">
    <property type="component" value="Unassembled WGS sequence"/>
</dbReference>
<evidence type="ECO:0000256" key="4">
    <source>
        <dbReference type="ARBA" id="ARBA00012689"/>
    </source>
</evidence>
<gene>
    <name evidence="16" type="primary">Phm</name>
    <name evidence="16" type="ORF">CDAR_608761</name>
</gene>
<evidence type="ECO:0000256" key="13">
    <source>
        <dbReference type="ARBA" id="ARBA00048431"/>
    </source>
</evidence>
<dbReference type="PANTHER" id="PTHR10680">
    <property type="entry name" value="PEPTIDYL-GLYCINE ALPHA-AMIDATING MONOOXYGENASE"/>
    <property type="match status" value="1"/>
</dbReference>
<dbReference type="GO" id="GO:0005507">
    <property type="term" value="F:copper ion binding"/>
    <property type="evidence" value="ECO:0007669"/>
    <property type="project" value="InterPro"/>
</dbReference>
<keyword evidence="6" id="KW-0479">Metal-binding</keyword>
<keyword evidence="7" id="KW-0732">Signal</keyword>
<dbReference type="InterPro" id="IPR014783">
    <property type="entry name" value="Cu2_ascorb_mOase_CS-2"/>
</dbReference>
<accession>A0AAV4WMM7</accession>
<keyword evidence="17" id="KW-1185">Reference proteome</keyword>
<sequence>MFVPRSPTAKMKPKPPNLSLVLALIIAVIVVTVQGKVFMSKDEGKLYPLLMPDVQPLIKETYLCTAFRMPRSDFEYIVEFTPNASMHTAHHILLYGCEIPGRWERDSPRLVWDCGEMNGGKSGFPRGPTCSSGSQIIYAWAKDAPPLHLPDGVAFKVGKGTGINYLVLQVHYAHVDKFILGGTDNSGIILSMLPSYTKSVSKTAGVYLLGTNGVIRAGEEEHFEAACRIDEPVQIHPFAFRTHTHALGKVVSGYKIDKDGKWHLIGKHNPQEPQMFYPVKDTKMIVDYGDVLAARCTMHNFRDVDTYIGPTGEDEMCNFYMMYYVDGDKPLAQKYCYSNGPPSYYWSKDPKLQYIPASIDKEASAPEV</sequence>
<dbReference type="EC" id="1.14.17.3" evidence="4"/>
<evidence type="ECO:0000313" key="16">
    <source>
        <dbReference type="EMBL" id="GIY82788.1"/>
    </source>
</evidence>
<dbReference type="Pfam" id="PF01082">
    <property type="entry name" value="Cu2_monooxygen"/>
    <property type="match status" value="1"/>
</dbReference>
<evidence type="ECO:0000256" key="7">
    <source>
        <dbReference type="ARBA" id="ARBA00022729"/>
    </source>
</evidence>
<dbReference type="Gene3D" id="2.60.120.310">
    <property type="entry name" value="Copper type II, ascorbate-dependent monooxygenase, N-terminal domain"/>
    <property type="match status" value="1"/>
</dbReference>
<evidence type="ECO:0000256" key="5">
    <source>
        <dbReference type="ARBA" id="ARBA00022525"/>
    </source>
</evidence>
<evidence type="ECO:0000259" key="14">
    <source>
        <dbReference type="Pfam" id="PF01082"/>
    </source>
</evidence>
<dbReference type="AlphaFoldDB" id="A0AAV4WMM7"/>
<evidence type="ECO:0000256" key="11">
    <source>
        <dbReference type="ARBA" id="ARBA00023157"/>
    </source>
</evidence>
<keyword evidence="9" id="KW-0186">Copper</keyword>
<evidence type="ECO:0000256" key="10">
    <source>
        <dbReference type="ARBA" id="ARBA00023033"/>
    </source>
</evidence>
<dbReference type="InterPro" id="IPR000323">
    <property type="entry name" value="Cu2_ascorb_mOase_N"/>
</dbReference>
<dbReference type="FunFam" id="2.60.120.310:FF:000005">
    <property type="entry name" value="Peptidylglycine alpha-hydroxylating monooxygenase"/>
    <property type="match status" value="1"/>
</dbReference>
<dbReference type="Gene3D" id="2.60.120.230">
    <property type="match status" value="1"/>
</dbReference>
<organism evidence="16 17">
    <name type="scientific">Caerostris darwini</name>
    <dbReference type="NCBI Taxonomy" id="1538125"/>
    <lineage>
        <taxon>Eukaryota</taxon>
        <taxon>Metazoa</taxon>
        <taxon>Ecdysozoa</taxon>
        <taxon>Arthropoda</taxon>
        <taxon>Chelicerata</taxon>
        <taxon>Arachnida</taxon>
        <taxon>Araneae</taxon>
        <taxon>Araneomorphae</taxon>
        <taxon>Entelegynae</taxon>
        <taxon>Araneoidea</taxon>
        <taxon>Araneidae</taxon>
        <taxon>Caerostris</taxon>
    </lineage>
</organism>
<feature type="domain" description="Copper type II ascorbate-dependent monooxygenase N-terminal" evidence="14">
    <location>
        <begin position="49"/>
        <end position="177"/>
    </location>
</feature>
<dbReference type="GO" id="GO:0004504">
    <property type="term" value="F:peptidylglycine monooxygenase activity"/>
    <property type="evidence" value="ECO:0007669"/>
    <property type="project" value="UniProtKB-EC"/>
</dbReference>
<dbReference type="GO" id="GO:0005576">
    <property type="term" value="C:extracellular region"/>
    <property type="evidence" value="ECO:0007669"/>
    <property type="project" value="UniProtKB-SubCell"/>
</dbReference>
<proteinExistence type="inferred from homology"/>
<reference evidence="16 17" key="1">
    <citation type="submission" date="2021-06" db="EMBL/GenBank/DDBJ databases">
        <title>Caerostris darwini draft genome.</title>
        <authorList>
            <person name="Kono N."/>
            <person name="Arakawa K."/>
        </authorList>
    </citation>
    <scope>NUCLEOTIDE SEQUENCE [LARGE SCALE GENOMIC DNA]</scope>
</reference>
<dbReference type="PROSITE" id="PS00085">
    <property type="entry name" value="CU2_MONOOXYGENASE_2"/>
    <property type="match status" value="1"/>
</dbReference>
<evidence type="ECO:0000256" key="8">
    <source>
        <dbReference type="ARBA" id="ARBA00023002"/>
    </source>
</evidence>
<comment type="caution">
    <text evidence="16">The sequence shown here is derived from an EMBL/GenBank/DDBJ whole genome shotgun (WGS) entry which is preliminary data.</text>
</comment>
<keyword evidence="8" id="KW-0560">Oxidoreductase</keyword>
<keyword evidence="11" id="KW-1015">Disulfide bond</keyword>
<evidence type="ECO:0000259" key="15">
    <source>
        <dbReference type="Pfam" id="PF03712"/>
    </source>
</evidence>
<comment type="similarity">
    <text evidence="3">Belongs to the copper type II ascorbate-dependent monooxygenase family.</text>
</comment>
<dbReference type="PANTHER" id="PTHR10680:SF14">
    <property type="entry name" value="PEPTIDYL-GLYCINE ALPHA-AMIDATING MONOOXYGENASE"/>
    <property type="match status" value="1"/>
</dbReference>
<comment type="cofactor">
    <cofactor evidence="1">
        <name>Cu(2+)</name>
        <dbReference type="ChEBI" id="CHEBI:29036"/>
    </cofactor>
</comment>
<dbReference type="EMBL" id="BPLQ01014740">
    <property type="protein sequence ID" value="GIY82788.1"/>
    <property type="molecule type" value="Genomic_DNA"/>
</dbReference>
<keyword evidence="10 16" id="KW-0503">Monooxygenase</keyword>
<dbReference type="InterPro" id="IPR008977">
    <property type="entry name" value="PHM/PNGase_F_dom_sf"/>
</dbReference>
<keyword evidence="5" id="KW-0964">Secreted</keyword>
<dbReference type="Pfam" id="PF03712">
    <property type="entry name" value="Cu2_monoox_C"/>
    <property type="match status" value="1"/>
</dbReference>
<evidence type="ECO:0000256" key="9">
    <source>
        <dbReference type="ARBA" id="ARBA00023008"/>
    </source>
</evidence>
<evidence type="ECO:0000256" key="3">
    <source>
        <dbReference type="ARBA" id="ARBA00010676"/>
    </source>
</evidence>
<dbReference type="SUPFAM" id="SSF49742">
    <property type="entry name" value="PHM/PNGase F"/>
    <property type="match status" value="2"/>
</dbReference>
<dbReference type="FunFam" id="2.60.120.230:FF:000002">
    <property type="entry name" value="Peptidyl-glycine alpha-amidating monooxygenase B"/>
    <property type="match status" value="1"/>
</dbReference>
<evidence type="ECO:0000256" key="2">
    <source>
        <dbReference type="ARBA" id="ARBA00004613"/>
    </source>
</evidence>
<evidence type="ECO:0000256" key="6">
    <source>
        <dbReference type="ARBA" id="ARBA00022723"/>
    </source>
</evidence>